<evidence type="ECO:0000256" key="1">
    <source>
        <dbReference type="ARBA" id="ARBA00004123"/>
    </source>
</evidence>
<keyword evidence="5" id="KW-0539">Nucleus</keyword>
<dbReference type="AlphaFoldDB" id="A0A8X8CV82"/>
<name>A0A8X8CV82_POPTO</name>
<dbReference type="NCBIfam" id="TIGR01557">
    <property type="entry name" value="myb_SHAQKYF"/>
    <property type="match status" value="1"/>
</dbReference>
<dbReference type="GO" id="GO:0000976">
    <property type="term" value="F:transcription cis-regulatory region binding"/>
    <property type="evidence" value="ECO:0007669"/>
    <property type="project" value="TreeGrafter"/>
</dbReference>
<evidence type="ECO:0000259" key="7">
    <source>
        <dbReference type="PROSITE" id="PS51294"/>
    </source>
</evidence>
<keyword evidence="9" id="KW-1185">Reference proteome</keyword>
<dbReference type="PANTHER" id="PTHR31312:SF1">
    <property type="entry name" value="TRANSCRIPTION ACTIVATOR GLK1"/>
    <property type="match status" value="1"/>
</dbReference>
<comment type="subcellular location">
    <subcellularLocation>
        <location evidence="1">Nucleus</location>
    </subcellularLocation>
</comment>
<comment type="caution">
    <text evidence="8">The sequence shown here is derived from an EMBL/GenBank/DDBJ whole genome shotgun (WGS) entry which is preliminary data.</text>
</comment>
<feature type="region of interest" description="Disordered" evidence="6">
    <location>
        <begin position="54"/>
        <end position="90"/>
    </location>
</feature>
<organism evidence="8 9">
    <name type="scientific">Populus tomentosa</name>
    <name type="common">Chinese white poplar</name>
    <dbReference type="NCBI Taxonomy" id="118781"/>
    <lineage>
        <taxon>Eukaryota</taxon>
        <taxon>Viridiplantae</taxon>
        <taxon>Streptophyta</taxon>
        <taxon>Embryophyta</taxon>
        <taxon>Tracheophyta</taxon>
        <taxon>Spermatophyta</taxon>
        <taxon>Magnoliopsida</taxon>
        <taxon>eudicotyledons</taxon>
        <taxon>Gunneridae</taxon>
        <taxon>Pentapetalae</taxon>
        <taxon>rosids</taxon>
        <taxon>fabids</taxon>
        <taxon>Malpighiales</taxon>
        <taxon>Salicaceae</taxon>
        <taxon>Saliceae</taxon>
        <taxon>Populus</taxon>
    </lineage>
</organism>
<dbReference type="InterPro" id="IPR017930">
    <property type="entry name" value="Myb_dom"/>
</dbReference>
<accession>A0A8X8CV82</accession>
<dbReference type="InterPro" id="IPR006447">
    <property type="entry name" value="Myb_dom_plants"/>
</dbReference>
<feature type="compositionally biased region" description="Basic and acidic residues" evidence="6">
    <location>
        <begin position="71"/>
        <end position="87"/>
    </location>
</feature>
<keyword evidence="3" id="KW-0238">DNA-binding</keyword>
<evidence type="ECO:0000313" key="8">
    <source>
        <dbReference type="EMBL" id="KAG6767660.1"/>
    </source>
</evidence>
<evidence type="ECO:0000256" key="2">
    <source>
        <dbReference type="ARBA" id="ARBA00023015"/>
    </source>
</evidence>
<dbReference type="OrthoDB" id="60033at2759"/>
<evidence type="ECO:0000256" key="4">
    <source>
        <dbReference type="ARBA" id="ARBA00023163"/>
    </source>
</evidence>
<keyword evidence="2" id="KW-0805">Transcription regulation</keyword>
<proteinExistence type="predicted"/>
<evidence type="ECO:0000313" key="9">
    <source>
        <dbReference type="Proteomes" id="UP000886885"/>
    </source>
</evidence>
<reference evidence="8" key="1">
    <citation type="journal article" date="2020" name="bioRxiv">
        <title>Hybrid origin of Populus tomentosa Carr. identified through genome sequencing and phylogenomic analysis.</title>
        <authorList>
            <person name="An X."/>
            <person name="Gao K."/>
            <person name="Chen Z."/>
            <person name="Li J."/>
            <person name="Yang X."/>
            <person name="Yang X."/>
            <person name="Zhou J."/>
            <person name="Guo T."/>
            <person name="Zhao T."/>
            <person name="Huang S."/>
            <person name="Miao D."/>
            <person name="Khan W.U."/>
            <person name="Rao P."/>
            <person name="Ye M."/>
            <person name="Lei B."/>
            <person name="Liao W."/>
            <person name="Wang J."/>
            <person name="Ji L."/>
            <person name="Li Y."/>
            <person name="Guo B."/>
            <person name="Mustafa N.S."/>
            <person name="Li S."/>
            <person name="Yun Q."/>
            <person name="Keller S.R."/>
            <person name="Mao J."/>
            <person name="Zhang R."/>
            <person name="Strauss S.H."/>
        </authorList>
    </citation>
    <scope>NUCLEOTIDE SEQUENCE</scope>
    <source>
        <strain evidence="8">GM15</strain>
        <tissue evidence="8">Leaf</tissue>
    </source>
</reference>
<evidence type="ECO:0000256" key="3">
    <source>
        <dbReference type="ARBA" id="ARBA00023125"/>
    </source>
</evidence>
<evidence type="ECO:0000256" key="5">
    <source>
        <dbReference type="ARBA" id="ARBA00023242"/>
    </source>
</evidence>
<dbReference type="Proteomes" id="UP000886885">
    <property type="component" value="Chromosome 7D"/>
</dbReference>
<dbReference type="Pfam" id="PF00249">
    <property type="entry name" value="Myb_DNA-binding"/>
    <property type="match status" value="1"/>
</dbReference>
<gene>
    <name evidence="8" type="ORF">POTOM_028872</name>
</gene>
<protein>
    <recommendedName>
        <fullName evidence="7">HTH myb-type domain-containing protein</fullName>
    </recommendedName>
</protein>
<evidence type="ECO:0000256" key="6">
    <source>
        <dbReference type="SAM" id="MobiDB-lite"/>
    </source>
</evidence>
<dbReference type="GO" id="GO:0005634">
    <property type="term" value="C:nucleus"/>
    <property type="evidence" value="ECO:0007669"/>
    <property type="project" value="UniProtKB-SubCell"/>
</dbReference>
<keyword evidence="4" id="KW-0804">Transcription</keyword>
<dbReference type="InterPro" id="IPR001005">
    <property type="entry name" value="SANT/Myb"/>
</dbReference>
<dbReference type="GO" id="GO:0003700">
    <property type="term" value="F:DNA-binding transcription factor activity"/>
    <property type="evidence" value="ECO:0007669"/>
    <property type="project" value="InterPro"/>
</dbReference>
<feature type="region of interest" description="Disordered" evidence="6">
    <location>
        <begin position="110"/>
        <end position="138"/>
    </location>
</feature>
<sequence>MESYSTIFNGEFPDFSEGSLLESIDFDDLFVSIDDEDVLPNLEMDPEILAEFSVSGSGGEESDVNTSVSNEKVEDSIHRKDEEDKFSGLDSSLSTRVEEIVSKRDESVVVNPVPNKDGEKGRKSAAHAKNSNNQGKRKVKVDWTPELHRRFVQAVEQLGVDKAVPSRILELMGIDCLTRHNIASHLQKYRSHRKHLLAREAEAANWSQRRQMYGAAAAGGGCKRDISAWHALTMGFPPITHPMHHQFRPLHVPNGLTPGTPCFPQPLATRFPAPPVPGIPPHAMYKVDPSIGLLTGQPGPSPLFDFHPSKESVDAVIGDVLSKPWLPLPLGLKAPATDSVLVELQKQGVPKIPPTRA</sequence>
<feature type="domain" description="HTH myb-type" evidence="7">
    <location>
        <begin position="135"/>
        <end position="194"/>
    </location>
</feature>
<dbReference type="PROSITE" id="PS51294">
    <property type="entry name" value="HTH_MYB"/>
    <property type="match status" value="1"/>
</dbReference>
<dbReference type="GO" id="GO:0045893">
    <property type="term" value="P:positive regulation of DNA-templated transcription"/>
    <property type="evidence" value="ECO:0007669"/>
    <property type="project" value="InterPro"/>
</dbReference>
<dbReference type="FunFam" id="1.10.10.60:FF:000007">
    <property type="entry name" value="Two-component response regulator"/>
    <property type="match status" value="1"/>
</dbReference>
<dbReference type="EMBL" id="JAAWWB010000014">
    <property type="protein sequence ID" value="KAG6767660.1"/>
    <property type="molecule type" value="Genomic_DNA"/>
</dbReference>
<dbReference type="InterPro" id="IPR044825">
    <property type="entry name" value="GLK1/2-like"/>
</dbReference>
<dbReference type="PANTHER" id="PTHR31312">
    <property type="entry name" value="TRANSCRIPTION ACTIVATOR GLK1"/>
    <property type="match status" value="1"/>
</dbReference>